<dbReference type="SUPFAM" id="SSF47413">
    <property type="entry name" value="lambda repressor-like DNA-binding domains"/>
    <property type="match status" value="1"/>
</dbReference>
<dbReference type="Gene3D" id="1.10.260.40">
    <property type="entry name" value="lambda repressor-like DNA-binding domains"/>
    <property type="match status" value="1"/>
</dbReference>
<dbReference type="PANTHER" id="PTHR46797">
    <property type="entry name" value="HTH-TYPE TRANSCRIPTIONAL REGULATOR"/>
    <property type="match status" value="1"/>
</dbReference>
<sequence length="205" mass="23179">MQQEPQPEAVNSGQLVYHKIGGLIRRYRKDKGLKLLDLSGITGIKSAMLSKIENGRMLPTIPTLFTIIQKLGIKPETFFAELSAENHFPGFLLLRKGQYASYVKEEGAIGFEYQSILEHTFESGAFQLSLLTLRPGAQRPAVTTAAYEIVYVLRGHLQYQLEDRLFELTEGDTLFFDGNIPHMPVHTENTTVQLLVMYIFAEISR</sequence>
<proteinExistence type="predicted"/>
<dbReference type="Gene3D" id="2.60.120.10">
    <property type="entry name" value="Jelly Rolls"/>
    <property type="match status" value="1"/>
</dbReference>
<accession>A0ABZ2YSQ0</accession>
<organism evidence="3 4">
    <name type="scientific">Chitinophaga pollutisoli</name>
    <dbReference type="NCBI Taxonomy" id="3133966"/>
    <lineage>
        <taxon>Bacteria</taxon>
        <taxon>Pseudomonadati</taxon>
        <taxon>Bacteroidota</taxon>
        <taxon>Chitinophagia</taxon>
        <taxon>Chitinophagales</taxon>
        <taxon>Chitinophagaceae</taxon>
        <taxon>Chitinophaga</taxon>
    </lineage>
</organism>
<evidence type="ECO:0000313" key="4">
    <source>
        <dbReference type="Proteomes" id="UP001485459"/>
    </source>
</evidence>
<feature type="domain" description="HTH cro/C1-type" evidence="2">
    <location>
        <begin position="24"/>
        <end position="78"/>
    </location>
</feature>
<dbReference type="InterPro" id="IPR010982">
    <property type="entry name" value="Lambda_DNA-bd_dom_sf"/>
</dbReference>
<keyword evidence="4" id="KW-1185">Reference proteome</keyword>
<reference evidence="4" key="1">
    <citation type="submission" date="2024-03" db="EMBL/GenBank/DDBJ databases">
        <title>Chitinophaga horti sp. nov., isolated from garden soil.</title>
        <authorList>
            <person name="Lee D.S."/>
            <person name="Han D.M."/>
            <person name="Baek J.H."/>
            <person name="Choi D.G."/>
            <person name="Jeon J.H."/>
            <person name="Jeon C.O."/>
        </authorList>
    </citation>
    <scope>NUCLEOTIDE SEQUENCE [LARGE SCALE GENOMIC DNA]</scope>
    <source>
        <strain evidence="4">GPA1</strain>
    </source>
</reference>
<dbReference type="InterPro" id="IPR050807">
    <property type="entry name" value="TransReg_Diox_bact_type"/>
</dbReference>
<gene>
    <name evidence="3" type="ORF">WJU16_05635</name>
</gene>
<dbReference type="PANTHER" id="PTHR46797:SF1">
    <property type="entry name" value="METHYLPHOSPHONATE SYNTHASE"/>
    <property type="match status" value="1"/>
</dbReference>
<dbReference type="CDD" id="cd00093">
    <property type="entry name" value="HTH_XRE"/>
    <property type="match status" value="1"/>
</dbReference>
<dbReference type="InterPro" id="IPR001387">
    <property type="entry name" value="Cro/C1-type_HTH"/>
</dbReference>
<dbReference type="InterPro" id="IPR014710">
    <property type="entry name" value="RmlC-like_jellyroll"/>
</dbReference>
<evidence type="ECO:0000259" key="2">
    <source>
        <dbReference type="PROSITE" id="PS50943"/>
    </source>
</evidence>
<keyword evidence="1" id="KW-0238">DNA-binding</keyword>
<name>A0ABZ2YSQ0_9BACT</name>
<dbReference type="InterPro" id="IPR013096">
    <property type="entry name" value="Cupin_2"/>
</dbReference>
<dbReference type="SUPFAM" id="SSF51182">
    <property type="entry name" value="RmlC-like cupins"/>
    <property type="match status" value="1"/>
</dbReference>
<dbReference type="EMBL" id="CP149822">
    <property type="protein sequence ID" value="WZN42513.1"/>
    <property type="molecule type" value="Genomic_DNA"/>
</dbReference>
<protein>
    <submittedName>
        <fullName evidence="3">XRE family transcriptional regulator</fullName>
    </submittedName>
</protein>
<evidence type="ECO:0000256" key="1">
    <source>
        <dbReference type="ARBA" id="ARBA00023125"/>
    </source>
</evidence>
<dbReference type="PROSITE" id="PS50943">
    <property type="entry name" value="HTH_CROC1"/>
    <property type="match status" value="1"/>
</dbReference>
<dbReference type="SMART" id="SM00530">
    <property type="entry name" value="HTH_XRE"/>
    <property type="match status" value="1"/>
</dbReference>
<dbReference type="Pfam" id="PF07883">
    <property type="entry name" value="Cupin_2"/>
    <property type="match status" value="1"/>
</dbReference>
<dbReference type="RefSeq" id="WP_341837347.1">
    <property type="nucleotide sequence ID" value="NZ_CP149822.1"/>
</dbReference>
<dbReference type="Proteomes" id="UP001485459">
    <property type="component" value="Chromosome"/>
</dbReference>
<dbReference type="CDD" id="cd02209">
    <property type="entry name" value="cupin_XRE_C"/>
    <property type="match status" value="1"/>
</dbReference>
<evidence type="ECO:0000313" key="3">
    <source>
        <dbReference type="EMBL" id="WZN42513.1"/>
    </source>
</evidence>
<dbReference type="Pfam" id="PF01381">
    <property type="entry name" value="HTH_3"/>
    <property type="match status" value="1"/>
</dbReference>
<dbReference type="InterPro" id="IPR011051">
    <property type="entry name" value="RmlC_Cupin_sf"/>
</dbReference>